<reference evidence="2" key="1">
    <citation type="journal article" name="BMC Genomics">
        <title>Long-read sequencing and de novo genome assembly of marine medaka (Oryzias melastigma).</title>
        <authorList>
            <person name="Liang P."/>
            <person name="Saqib H.S.A."/>
            <person name="Ni X."/>
            <person name="Shen Y."/>
        </authorList>
    </citation>
    <scope>NUCLEOTIDE SEQUENCE</scope>
    <source>
        <strain evidence="2">Bigg-433</strain>
    </source>
</reference>
<accession>A0A834CG15</accession>
<gene>
    <name evidence="2" type="ORF">FQA47_010527</name>
</gene>
<organism evidence="2 3">
    <name type="scientific">Oryzias melastigma</name>
    <name type="common">Marine medaka</name>
    <dbReference type="NCBI Taxonomy" id="30732"/>
    <lineage>
        <taxon>Eukaryota</taxon>
        <taxon>Metazoa</taxon>
        <taxon>Chordata</taxon>
        <taxon>Craniata</taxon>
        <taxon>Vertebrata</taxon>
        <taxon>Euteleostomi</taxon>
        <taxon>Actinopterygii</taxon>
        <taxon>Neopterygii</taxon>
        <taxon>Teleostei</taxon>
        <taxon>Neoteleostei</taxon>
        <taxon>Acanthomorphata</taxon>
        <taxon>Ovalentaria</taxon>
        <taxon>Atherinomorphae</taxon>
        <taxon>Beloniformes</taxon>
        <taxon>Adrianichthyidae</taxon>
        <taxon>Oryziinae</taxon>
        <taxon>Oryzias</taxon>
    </lineage>
</organism>
<evidence type="ECO:0000313" key="2">
    <source>
        <dbReference type="EMBL" id="KAF6726833.1"/>
    </source>
</evidence>
<evidence type="ECO:0000256" key="1">
    <source>
        <dbReference type="SAM" id="MobiDB-lite"/>
    </source>
</evidence>
<name>A0A834CG15_ORYME</name>
<proteinExistence type="predicted"/>
<sequence length="181" mass="20966">MVLFDGDWYFCLRTNHNSNQTGMACKTKWTYEEERMKDSYKTDSLDIGLGLCCIVLPFWISVEYVKPRIITCCNCNQCQNHYFEQKYEKILAEEISICIEENLKEIAKSKAKEMCQPKIEVLKSNDLSQENVDVVSQAWGNISDPGFLLKYQRHETDEALAASCANESQSTEPENEQNQRH</sequence>
<evidence type="ECO:0000313" key="3">
    <source>
        <dbReference type="Proteomes" id="UP000646548"/>
    </source>
</evidence>
<dbReference type="Proteomes" id="UP000646548">
    <property type="component" value="Unassembled WGS sequence"/>
</dbReference>
<feature type="region of interest" description="Disordered" evidence="1">
    <location>
        <begin position="160"/>
        <end position="181"/>
    </location>
</feature>
<dbReference type="EMBL" id="WKFB01000320">
    <property type="protein sequence ID" value="KAF6726833.1"/>
    <property type="molecule type" value="Genomic_DNA"/>
</dbReference>
<comment type="caution">
    <text evidence="2">The sequence shown here is derived from an EMBL/GenBank/DDBJ whole genome shotgun (WGS) entry which is preliminary data.</text>
</comment>
<dbReference type="AlphaFoldDB" id="A0A834CG15"/>
<protein>
    <submittedName>
        <fullName evidence="2">Uncharacterized protein</fullName>
    </submittedName>
</protein>